<dbReference type="InterPro" id="IPR013497">
    <property type="entry name" value="Topo_IA_cen"/>
</dbReference>
<dbReference type="InterPro" id="IPR023405">
    <property type="entry name" value="Topo_IA_core_domain"/>
</dbReference>
<accession>X1N7R9</accession>
<feature type="domain" description="Topo IA-type catalytic" evidence="2">
    <location>
        <begin position="3"/>
        <end position="146"/>
    </location>
</feature>
<dbReference type="InterPro" id="IPR013825">
    <property type="entry name" value="Topo_IA_cen_sub2"/>
</dbReference>
<feature type="non-terminal residue" evidence="3">
    <location>
        <position position="146"/>
    </location>
</feature>
<dbReference type="PANTHER" id="PTHR42785:SF1">
    <property type="entry name" value="DNA TOPOISOMERASE"/>
    <property type="match status" value="1"/>
</dbReference>
<evidence type="ECO:0000259" key="2">
    <source>
        <dbReference type="PROSITE" id="PS52039"/>
    </source>
</evidence>
<organism evidence="3">
    <name type="scientific">marine sediment metagenome</name>
    <dbReference type="NCBI Taxonomy" id="412755"/>
    <lineage>
        <taxon>unclassified sequences</taxon>
        <taxon>metagenomes</taxon>
        <taxon>ecological metagenomes</taxon>
    </lineage>
</organism>
<sequence length="146" mass="16921">RIDMKLVNAQQARRILDRLVGYELSPFLWKKVVRGLSAGRVQSVTVRLIVDREREIKDFKPEEYWSIEAKLQKQNQKDEFIARLIKKGEKAIPKLGIKTKEEAEKLLRNLEGAAYKIIDIVSKEVKRHPAPPFTTSTLQQEAVKKL</sequence>
<gene>
    <name evidence="3" type="ORF">S06H3_24297</name>
</gene>
<dbReference type="GO" id="GO:0003917">
    <property type="term" value="F:DNA topoisomerase type I (single strand cut, ATP-independent) activity"/>
    <property type="evidence" value="ECO:0007669"/>
    <property type="project" value="InterPro"/>
</dbReference>
<dbReference type="GO" id="GO:0003677">
    <property type="term" value="F:DNA binding"/>
    <property type="evidence" value="ECO:0007669"/>
    <property type="project" value="InterPro"/>
</dbReference>
<keyword evidence="1" id="KW-0413">Isomerase</keyword>
<dbReference type="SUPFAM" id="SSF56712">
    <property type="entry name" value="Prokaryotic type I DNA topoisomerase"/>
    <property type="match status" value="1"/>
</dbReference>
<evidence type="ECO:0000256" key="1">
    <source>
        <dbReference type="ARBA" id="ARBA00023235"/>
    </source>
</evidence>
<feature type="non-terminal residue" evidence="3">
    <location>
        <position position="1"/>
    </location>
</feature>
<dbReference type="InterPro" id="IPR013826">
    <property type="entry name" value="Topo_IA_cen_sub3"/>
</dbReference>
<dbReference type="InterPro" id="IPR000380">
    <property type="entry name" value="Topo_IA"/>
</dbReference>
<dbReference type="Gene3D" id="1.10.460.10">
    <property type="entry name" value="Topoisomerase I, domain 2"/>
    <property type="match status" value="1"/>
</dbReference>
<protein>
    <recommendedName>
        <fullName evidence="2">Topo IA-type catalytic domain-containing protein</fullName>
    </recommendedName>
</protein>
<dbReference type="Gene3D" id="2.70.20.10">
    <property type="entry name" value="Topoisomerase I, domain 3"/>
    <property type="match status" value="1"/>
</dbReference>
<dbReference type="EMBL" id="BARV01013466">
    <property type="protein sequence ID" value="GAI22905.1"/>
    <property type="molecule type" value="Genomic_DNA"/>
</dbReference>
<dbReference type="PANTHER" id="PTHR42785">
    <property type="entry name" value="DNA TOPOISOMERASE, TYPE IA, CORE"/>
    <property type="match status" value="1"/>
</dbReference>
<dbReference type="PROSITE" id="PS52039">
    <property type="entry name" value="TOPO_IA_2"/>
    <property type="match status" value="1"/>
</dbReference>
<evidence type="ECO:0000313" key="3">
    <source>
        <dbReference type="EMBL" id="GAI22905.1"/>
    </source>
</evidence>
<proteinExistence type="predicted"/>
<reference evidence="3" key="1">
    <citation type="journal article" date="2014" name="Front. Microbiol.">
        <title>High frequency of phylogenetically diverse reductive dehalogenase-homologous genes in deep subseafloor sedimentary metagenomes.</title>
        <authorList>
            <person name="Kawai M."/>
            <person name="Futagami T."/>
            <person name="Toyoda A."/>
            <person name="Takaki Y."/>
            <person name="Nishi S."/>
            <person name="Hori S."/>
            <person name="Arai W."/>
            <person name="Tsubouchi T."/>
            <person name="Morono Y."/>
            <person name="Uchiyama I."/>
            <person name="Ito T."/>
            <person name="Fujiyama A."/>
            <person name="Inagaki F."/>
            <person name="Takami H."/>
        </authorList>
    </citation>
    <scope>NUCLEOTIDE SEQUENCE</scope>
    <source>
        <strain evidence="3">Expedition CK06-06</strain>
    </source>
</reference>
<dbReference type="Gene3D" id="1.10.290.10">
    <property type="entry name" value="Topoisomerase I, domain 4"/>
    <property type="match status" value="1"/>
</dbReference>
<dbReference type="AlphaFoldDB" id="X1N7R9"/>
<dbReference type="Pfam" id="PF01131">
    <property type="entry name" value="Topoisom_bac"/>
    <property type="match status" value="1"/>
</dbReference>
<comment type="caution">
    <text evidence="3">The sequence shown here is derived from an EMBL/GenBank/DDBJ whole genome shotgun (WGS) entry which is preliminary data.</text>
</comment>
<dbReference type="GO" id="GO:0006265">
    <property type="term" value="P:DNA topological change"/>
    <property type="evidence" value="ECO:0007669"/>
    <property type="project" value="InterPro"/>
</dbReference>
<name>X1N7R9_9ZZZZ</name>
<dbReference type="SMART" id="SM00436">
    <property type="entry name" value="TOP1Bc"/>
    <property type="match status" value="1"/>
</dbReference>
<dbReference type="InterPro" id="IPR013824">
    <property type="entry name" value="Topo_IA_cen_sub1"/>
</dbReference>
<dbReference type="InterPro" id="IPR003601">
    <property type="entry name" value="Topo_IA_2"/>
</dbReference>